<dbReference type="Proteomes" id="UP000824988">
    <property type="component" value="Chromosome"/>
</dbReference>
<dbReference type="NCBIfam" id="NF033749">
    <property type="entry name" value="bact_hemeryth"/>
    <property type="match status" value="1"/>
</dbReference>
<name>A0A8D5AGP6_9GAMM</name>
<dbReference type="InterPro" id="IPR012827">
    <property type="entry name" value="Hemerythrin_metal-bd"/>
</dbReference>
<organism evidence="6 7">
    <name type="scientific">Methylogaea oryzae</name>
    <dbReference type="NCBI Taxonomy" id="1295382"/>
    <lineage>
        <taxon>Bacteria</taxon>
        <taxon>Pseudomonadati</taxon>
        <taxon>Pseudomonadota</taxon>
        <taxon>Gammaproteobacteria</taxon>
        <taxon>Methylococcales</taxon>
        <taxon>Methylococcaceae</taxon>
        <taxon>Methylogaea</taxon>
    </lineage>
</organism>
<protein>
    <recommendedName>
        <fullName evidence="5">Hemerythrin-like domain-containing protein</fullName>
    </recommendedName>
</protein>
<dbReference type="PROSITE" id="PS00550">
    <property type="entry name" value="HEMERYTHRINS"/>
    <property type="match status" value="1"/>
</dbReference>
<proteinExistence type="inferred from homology"/>
<keyword evidence="2" id="KW-0813">Transport</keyword>
<dbReference type="KEGG" id="moz:MoryE10_12090"/>
<dbReference type="InterPro" id="IPR050669">
    <property type="entry name" value="Hemerythrin"/>
</dbReference>
<keyword evidence="2" id="KW-0561">Oxygen transport</keyword>
<keyword evidence="3" id="KW-0479">Metal-binding</keyword>
<feature type="domain" description="Hemerythrin-like" evidence="5">
    <location>
        <begin position="14"/>
        <end position="122"/>
    </location>
</feature>
<dbReference type="SUPFAM" id="SSF47188">
    <property type="entry name" value="Hemerythrin-like"/>
    <property type="match status" value="1"/>
</dbReference>
<keyword evidence="4" id="KW-0408">Iron</keyword>
<comment type="similarity">
    <text evidence="1">Belongs to the hemerythrin family.</text>
</comment>
<dbReference type="EMBL" id="AP019782">
    <property type="protein sequence ID" value="BBL70603.1"/>
    <property type="molecule type" value="Genomic_DNA"/>
</dbReference>
<dbReference type="GO" id="GO:0005344">
    <property type="term" value="F:oxygen carrier activity"/>
    <property type="evidence" value="ECO:0007669"/>
    <property type="project" value="UniProtKB-KW"/>
</dbReference>
<accession>A0A8D5AGP6</accession>
<dbReference type="RefSeq" id="WP_054774350.1">
    <property type="nucleotide sequence ID" value="NZ_AP019782.1"/>
</dbReference>
<evidence type="ECO:0000256" key="2">
    <source>
        <dbReference type="ARBA" id="ARBA00022621"/>
    </source>
</evidence>
<dbReference type="PANTHER" id="PTHR37164">
    <property type="entry name" value="BACTERIOHEMERYTHRIN"/>
    <property type="match status" value="1"/>
</dbReference>
<evidence type="ECO:0000313" key="7">
    <source>
        <dbReference type="Proteomes" id="UP000824988"/>
    </source>
</evidence>
<dbReference type="AlphaFoldDB" id="A0A8D5AGP6"/>
<dbReference type="Gene3D" id="1.20.120.50">
    <property type="entry name" value="Hemerythrin-like"/>
    <property type="match status" value="1"/>
</dbReference>
<evidence type="ECO:0000313" key="6">
    <source>
        <dbReference type="EMBL" id="BBL70603.1"/>
    </source>
</evidence>
<evidence type="ECO:0000256" key="4">
    <source>
        <dbReference type="ARBA" id="ARBA00023004"/>
    </source>
</evidence>
<sequence length="135" mass="15477">MAIFSWKNDYRVGDATIDAQHEYLFALANEVVGSQSRAELTNHVMKLYRYVREHFSHEEAVMKQTSYPSYQEHIAMHDQLMAQLTAISDSIGKDQWSVDELQRFMNQWLLGHILEVDTQLAAFLGKTGEPSSPVS</sequence>
<dbReference type="NCBIfam" id="TIGR02481">
    <property type="entry name" value="hemeryth_dom"/>
    <property type="match status" value="1"/>
</dbReference>
<reference evidence="6" key="1">
    <citation type="submission" date="2019-06" db="EMBL/GenBank/DDBJ databases">
        <title>Complete genome sequence of Methylogaea oryzae strain JCM16910.</title>
        <authorList>
            <person name="Asakawa S."/>
        </authorList>
    </citation>
    <scope>NUCLEOTIDE SEQUENCE</scope>
    <source>
        <strain evidence="6">E10</strain>
    </source>
</reference>
<keyword evidence="7" id="KW-1185">Reference proteome</keyword>
<evidence type="ECO:0000259" key="5">
    <source>
        <dbReference type="Pfam" id="PF01814"/>
    </source>
</evidence>
<dbReference type="InterPro" id="IPR035938">
    <property type="entry name" value="Hemerythrin-like_sf"/>
</dbReference>
<dbReference type="InterPro" id="IPR016131">
    <property type="entry name" value="Haemerythrin_Fe_BS"/>
</dbReference>
<evidence type="ECO:0000256" key="1">
    <source>
        <dbReference type="ARBA" id="ARBA00010587"/>
    </source>
</evidence>
<dbReference type="CDD" id="cd12107">
    <property type="entry name" value="Hemerythrin"/>
    <property type="match status" value="1"/>
</dbReference>
<dbReference type="GO" id="GO:0046872">
    <property type="term" value="F:metal ion binding"/>
    <property type="evidence" value="ECO:0007669"/>
    <property type="project" value="UniProtKB-KW"/>
</dbReference>
<evidence type="ECO:0000256" key="3">
    <source>
        <dbReference type="ARBA" id="ARBA00022723"/>
    </source>
</evidence>
<dbReference type="Pfam" id="PF01814">
    <property type="entry name" value="Hemerythrin"/>
    <property type="match status" value="1"/>
</dbReference>
<gene>
    <name evidence="6" type="ORF">MoryE10_12090</name>
</gene>
<dbReference type="PANTHER" id="PTHR37164:SF1">
    <property type="entry name" value="BACTERIOHEMERYTHRIN"/>
    <property type="match status" value="1"/>
</dbReference>
<dbReference type="InterPro" id="IPR012312">
    <property type="entry name" value="Hemerythrin-like"/>
</dbReference>